<dbReference type="Proteomes" id="UP000256661">
    <property type="component" value="Unassembled WGS sequence"/>
</dbReference>
<organism evidence="3 4">
    <name type="scientific">Thermomonospora umbrina</name>
    <dbReference type="NCBI Taxonomy" id="111806"/>
    <lineage>
        <taxon>Bacteria</taxon>
        <taxon>Bacillati</taxon>
        <taxon>Actinomycetota</taxon>
        <taxon>Actinomycetes</taxon>
        <taxon>Streptosporangiales</taxon>
        <taxon>Thermomonosporaceae</taxon>
        <taxon>Thermomonospora</taxon>
    </lineage>
</organism>
<feature type="compositionally biased region" description="Low complexity" evidence="1">
    <location>
        <begin position="719"/>
        <end position="741"/>
    </location>
</feature>
<dbReference type="AlphaFoldDB" id="A0A3D9SPE0"/>
<feature type="transmembrane region" description="Helical" evidence="2">
    <location>
        <begin position="625"/>
        <end position="644"/>
    </location>
</feature>
<keyword evidence="2" id="KW-1133">Transmembrane helix</keyword>
<feature type="transmembrane region" description="Helical" evidence="2">
    <location>
        <begin position="519"/>
        <end position="537"/>
    </location>
</feature>
<feature type="transmembrane region" description="Helical" evidence="2">
    <location>
        <begin position="349"/>
        <end position="369"/>
    </location>
</feature>
<keyword evidence="2" id="KW-0472">Membrane</keyword>
<feature type="transmembrane region" description="Helical" evidence="2">
    <location>
        <begin position="416"/>
        <end position="436"/>
    </location>
</feature>
<dbReference type="SUPFAM" id="SSF53649">
    <property type="entry name" value="Alkaline phosphatase-like"/>
    <property type="match status" value="1"/>
</dbReference>
<dbReference type="InterPro" id="IPR017850">
    <property type="entry name" value="Alkaline_phosphatase_core_sf"/>
</dbReference>
<accession>A0A3D9SPE0</accession>
<keyword evidence="4" id="KW-1185">Reference proteome</keyword>
<dbReference type="EMBL" id="QTTT01000001">
    <property type="protein sequence ID" value="REE97487.1"/>
    <property type="molecule type" value="Genomic_DNA"/>
</dbReference>
<feature type="transmembrane region" description="Helical" evidence="2">
    <location>
        <begin position="543"/>
        <end position="561"/>
    </location>
</feature>
<feature type="transmembrane region" description="Helical" evidence="2">
    <location>
        <begin position="665"/>
        <end position="682"/>
    </location>
</feature>
<feature type="transmembrane region" description="Helical" evidence="2">
    <location>
        <begin position="443"/>
        <end position="464"/>
    </location>
</feature>
<evidence type="ECO:0000313" key="4">
    <source>
        <dbReference type="Proteomes" id="UP000256661"/>
    </source>
</evidence>
<feature type="transmembrane region" description="Helical" evidence="2">
    <location>
        <begin position="688"/>
        <end position="706"/>
    </location>
</feature>
<keyword evidence="2" id="KW-0812">Transmembrane</keyword>
<comment type="caution">
    <text evidence="3">The sequence shown here is derived from an EMBL/GenBank/DDBJ whole genome shotgun (WGS) entry which is preliminary data.</text>
</comment>
<reference evidence="3 4" key="1">
    <citation type="submission" date="2018-08" db="EMBL/GenBank/DDBJ databases">
        <title>Sequencing the genomes of 1000 actinobacteria strains.</title>
        <authorList>
            <person name="Klenk H.-P."/>
        </authorList>
    </citation>
    <scope>NUCLEOTIDE SEQUENCE [LARGE SCALE GENOMIC DNA]</scope>
    <source>
        <strain evidence="3 4">DSM 43927</strain>
    </source>
</reference>
<evidence type="ECO:0000256" key="1">
    <source>
        <dbReference type="SAM" id="MobiDB-lite"/>
    </source>
</evidence>
<evidence type="ECO:0000256" key="2">
    <source>
        <dbReference type="SAM" id="Phobius"/>
    </source>
</evidence>
<feature type="region of interest" description="Disordered" evidence="1">
    <location>
        <begin position="711"/>
        <end position="741"/>
    </location>
</feature>
<name>A0A3D9SPE0_9ACTN</name>
<protein>
    <submittedName>
        <fullName evidence="3">Uncharacterized protein</fullName>
    </submittedName>
</protein>
<feature type="transmembrane region" description="Helical" evidence="2">
    <location>
        <begin position="568"/>
        <end position="587"/>
    </location>
</feature>
<gene>
    <name evidence="3" type="ORF">DFJ69_2960</name>
</gene>
<proteinExistence type="predicted"/>
<evidence type="ECO:0000313" key="3">
    <source>
        <dbReference type="EMBL" id="REE97487.1"/>
    </source>
</evidence>
<feature type="transmembrane region" description="Helical" evidence="2">
    <location>
        <begin position="484"/>
        <end position="507"/>
    </location>
</feature>
<feature type="transmembrane region" description="Helical" evidence="2">
    <location>
        <begin position="390"/>
        <end position="410"/>
    </location>
</feature>
<sequence>MAQRGATPFGGMAAVLVAVMLTLIALPATLRGDRAEASVAAPGGRVVLVGIPGLRWSDLDERRTPTLWRLTGEASAGALSVRTTRVNTCPTDGWLTVSAGQRARFANGDCALPPIPTTSGTSATAPGWVEIRQDNAGTNYEARTGLLGDTVHRSRGCTMAVGEGAVLGAADASGRVDVYAPSPDKVPPGGWSRCVLTTVELDDVHRAQITTGVDAAGAQIPVSRKNREAAATAADRQLAQVVAALPRGATLLVAGLSDSGSVPHLHVALAKGAGFGHGRLTSNATRQPGIVTLTDLTATALDVMGMAQPDDAVGSVWKTEPTKASAATTVHDLDDEDVAAQAIRRVQPAFFIVLFGGQLVLYGLATVALRRRWGDGDRVRGRILAATRTIALVGAAAPVASFLANLLPWWRSEHPLPALIGSVVLWIGVITVLALVGPWRRSLVGAGLVISGVTALVLGLDVMTGSALQLNALMGYTALVAGRFYGFGNQAFALFAVAALLTAAWAAERPLRAGRERTAVALVAAVAVAAVAIDGWPAWGSDFGGVIAMVPAFAVLGLLIAGRRVSPVRLGVFCAAGAVLVLGISFADSLRADPSHLGRFWDDLLNGEAWGIIARKAGAMLRSLGYWPFTVAVVAALCFLYYVLAQPLQWRAALLDRAYHHSRTLRPALLSALTLAIAGMLVNDSGVVIPAIAFSLAIPLTLAASVRAQELDEHGGDAGTSPPATPATPSAATGPGSPAPP</sequence>